<proteinExistence type="predicted"/>
<comment type="caution">
    <text evidence="2">The sequence shown here is derived from an EMBL/GenBank/DDBJ whole genome shotgun (WGS) entry which is preliminary data.</text>
</comment>
<dbReference type="EMBL" id="JAVRJZ010000011">
    <property type="protein sequence ID" value="KAK2717017.1"/>
    <property type="molecule type" value="Genomic_DNA"/>
</dbReference>
<accession>A0AA88I862</accession>
<sequence length="201" mass="23136">MPLLRRCCCYFPLRRASVTLGVIGFTGSITSLIIVIIGRILVEDVANGVMSLFRKVTDVPYMMGTRHLSESEQEEQEQKLVEYWIDVYKILFIVCFIGMVISCIFSGLMVYGSVKSRKMLLVPWLVLGAINILGLITLVIVNMIYIDLPYNLIVLFLGIFCVSFMIHFWLVVVSFYQVLRDRERLELGGRSSEMKRLNRNY</sequence>
<reference evidence="2" key="1">
    <citation type="submission" date="2023-07" db="EMBL/GenBank/DDBJ databases">
        <title>Chromosome-level genome assembly of Artemia franciscana.</title>
        <authorList>
            <person name="Jo E."/>
        </authorList>
    </citation>
    <scope>NUCLEOTIDE SEQUENCE</scope>
    <source>
        <tissue evidence="2">Whole body</tissue>
    </source>
</reference>
<evidence type="ECO:0000256" key="1">
    <source>
        <dbReference type="SAM" id="Phobius"/>
    </source>
</evidence>
<gene>
    <name evidence="2" type="ORF">QYM36_007231</name>
</gene>
<dbReference type="InterPro" id="IPR031720">
    <property type="entry name" value="DUF4728"/>
</dbReference>
<evidence type="ECO:0000313" key="2">
    <source>
        <dbReference type="EMBL" id="KAK2717017.1"/>
    </source>
</evidence>
<keyword evidence="1" id="KW-1133">Transmembrane helix</keyword>
<dbReference type="PANTHER" id="PTHR36694">
    <property type="entry name" value="PASIFLORA 1, ISOFORM A-RELATED"/>
    <property type="match status" value="1"/>
</dbReference>
<organism evidence="2 3">
    <name type="scientific">Artemia franciscana</name>
    <name type="common">Brine shrimp</name>
    <name type="synonym">Artemia sanfranciscana</name>
    <dbReference type="NCBI Taxonomy" id="6661"/>
    <lineage>
        <taxon>Eukaryota</taxon>
        <taxon>Metazoa</taxon>
        <taxon>Ecdysozoa</taxon>
        <taxon>Arthropoda</taxon>
        <taxon>Crustacea</taxon>
        <taxon>Branchiopoda</taxon>
        <taxon>Anostraca</taxon>
        <taxon>Artemiidae</taxon>
        <taxon>Artemia</taxon>
    </lineage>
</organism>
<dbReference type="PANTHER" id="PTHR36694:SF11">
    <property type="entry name" value="LP21121P-RELATED"/>
    <property type="match status" value="1"/>
</dbReference>
<keyword evidence="1" id="KW-0472">Membrane</keyword>
<feature type="transmembrane region" description="Helical" evidence="1">
    <location>
        <begin position="124"/>
        <end position="146"/>
    </location>
</feature>
<protein>
    <submittedName>
        <fullName evidence="2">Uncharacterized protein</fullName>
    </submittedName>
</protein>
<feature type="transmembrane region" description="Helical" evidence="1">
    <location>
        <begin position="90"/>
        <end position="112"/>
    </location>
</feature>
<keyword evidence="1" id="KW-0812">Transmembrane</keyword>
<keyword evidence="3" id="KW-1185">Reference proteome</keyword>
<evidence type="ECO:0000313" key="3">
    <source>
        <dbReference type="Proteomes" id="UP001187531"/>
    </source>
</evidence>
<dbReference type="Proteomes" id="UP001187531">
    <property type="component" value="Unassembled WGS sequence"/>
</dbReference>
<feature type="transmembrane region" description="Helical" evidence="1">
    <location>
        <begin position="152"/>
        <end position="176"/>
    </location>
</feature>
<dbReference type="AlphaFoldDB" id="A0AA88I862"/>
<dbReference type="Pfam" id="PF15860">
    <property type="entry name" value="DUF4728"/>
    <property type="match status" value="1"/>
</dbReference>
<name>A0AA88I862_ARTSF</name>
<feature type="transmembrane region" description="Helical" evidence="1">
    <location>
        <begin position="20"/>
        <end position="42"/>
    </location>
</feature>